<dbReference type="STRING" id="86105.NF27_DP01890"/>
<protein>
    <recommendedName>
        <fullName evidence="8">Peptidase M48 domain-containing protein</fullName>
    </recommendedName>
</protein>
<keyword evidence="7" id="KW-1133">Transmembrane helix</keyword>
<dbReference type="RefSeq" id="WP_039455929.1">
    <property type="nucleotide sequence ID" value="NZ_JSWE01000092.1"/>
</dbReference>
<keyword evidence="7" id="KW-0472">Membrane</keyword>
<dbReference type="OrthoDB" id="9818164at2"/>
<feature type="domain" description="Peptidase M48" evidence="8">
    <location>
        <begin position="232"/>
        <end position="308"/>
    </location>
</feature>
<evidence type="ECO:0000256" key="2">
    <source>
        <dbReference type="ARBA" id="ARBA00022723"/>
    </source>
</evidence>
<feature type="transmembrane region" description="Helical" evidence="7">
    <location>
        <begin position="12"/>
        <end position="30"/>
    </location>
</feature>
<dbReference type="AlphaFoldDB" id="A0A0C1R023"/>
<dbReference type="EMBL" id="JSWE01000092">
    <property type="protein sequence ID" value="KIE05645.1"/>
    <property type="molecule type" value="Genomic_DNA"/>
</dbReference>
<evidence type="ECO:0000256" key="6">
    <source>
        <dbReference type="RuleBase" id="RU003983"/>
    </source>
</evidence>
<reference evidence="9 10" key="1">
    <citation type="submission" date="2014-11" db="EMBL/GenBank/DDBJ databases">
        <title>A Rickettsiales Symbiont of Amoebae With Ancient Features.</title>
        <authorList>
            <person name="Schulz F."/>
            <person name="Martijn J."/>
            <person name="Wascher F."/>
            <person name="Kostanjsek R."/>
            <person name="Ettema T.J."/>
            <person name="Horn M."/>
        </authorList>
    </citation>
    <scope>NUCLEOTIDE SEQUENCE [LARGE SCALE GENOMIC DNA]</scope>
    <source>
        <strain evidence="9 10">UWC36</strain>
    </source>
</reference>
<keyword evidence="5 6" id="KW-0482">Metalloprotease</keyword>
<dbReference type="GO" id="GO:0004222">
    <property type="term" value="F:metalloendopeptidase activity"/>
    <property type="evidence" value="ECO:0007669"/>
    <property type="project" value="InterPro"/>
</dbReference>
<evidence type="ECO:0000256" key="4">
    <source>
        <dbReference type="ARBA" id="ARBA00022833"/>
    </source>
</evidence>
<dbReference type="GO" id="GO:0006508">
    <property type="term" value="P:proteolysis"/>
    <property type="evidence" value="ECO:0007669"/>
    <property type="project" value="UniProtKB-KW"/>
</dbReference>
<sequence>MYYNILKNYHGLFINPWVGTALSAGLIYALDGYSNYIQIAYMALGLTSMYLQLKPNPWDYEFIKNSIQYYIRSHLWEFAFTACTALVIFSVAPSYLSVSFSDLLVRHDTARNNTIKIINLLTIASDYILERIMGYNTMYFIKSHQLNKISQYADKTDKENLKLLLKEINFSFKKLKESIGVSKDIKLYINNNPFFGGASVGEIVVKPFVELNIGTINYHLNKNNGDSTKTIKCLNAIIACELGHIQHHHTLKKLLLKICITTAEVISSNILPVVYVNTILSNIGKAFSQHNEYEADDVAIKAVGKKAFIKALDNSFANPLIQILDPISQGSENTRRPTIINRIERARNFIDTFDRSLSSRASIV</sequence>
<dbReference type="GO" id="GO:0046872">
    <property type="term" value="F:metal ion binding"/>
    <property type="evidence" value="ECO:0007669"/>
    <property type="project" value="UniProtKB-KW"/>
</dbReference>
<evidence type="ECO:0000256" key="7">
    <source>
        <dbReference type="SAM" id="Phobius"/>
    </source>
</evidence>
<keyword evidence="7" id="KW-0812">Transmembrane</keyword>
<comment type="similarity">
    <text evidence="6">Belongs to the peptidase M48 family.</text>
</comment>
<comment type="caution">
    <text evidence="9">The sequence shown here is derived from an EMBL/GenBank/DDBJ whole genome shotgun (WGS) entry which is preliminary data.</text>
</comment>
<keyword evidence="4 6" id="KW-0862">Zinc</keyword>
<dbReference type="Pfam" id="PF01435">
    <property type="entry name" value="Peptidase_M48"/>
    <property type="match status" value="1"/>
</dbReference>
<feature type="transmembrane region" description="Helical" evidence="7">
    <location>
        <begin position="36"/>
        <end position="53"/>
    </location>
</feature>
<evidence type="ECO:0000256" key="5">
    <source>
        <dbReference type="ARBA" id="ARBA00023049"/>
    </source>
</evidence>
<evidence type="ECO:0000313" key="10">
    <source>
        <dbReference type="Proteomes" id="UP000031258"/>
    </source>
</evidence>
<feature type="transmembrane region" description="Helical" evidence="7">
    <location>
        <begin position="74"/>
        <end position="96"/>
    </location>
</feature>
<proteinExistence type="inferred from homology"/>
<organism evidence="9 10">
    <name type="scientific">Candidatus Jidaibacter acanthamoebae</name>
    <dbReference type="NCBI Taxonomy" id="86105"/>
    <lineage>
        <taxon>Bacteria</taxon>
        <taxon>Pseudomonadati</taxon>
        <taxon>Pseudomonadota</taxon>
        <taxon>Alphaproteobacteria</taxon>
        <taxon>Rickettsiales</taxon>
        <taxon>Candidatus Midichloriaceae</taxon>
        <taxon>Candidatus Jidaibacter</taxon>
    </lineage>
</organism>
<name>A0A0C1R023_9RICK</name>
<evidence type="ECO:0000313" key="9">
    <source>
        <dbReference type="EMBL" id="KIE05645.1"/>
    </source>
</evidence>
<keyword evidence="1 6" id="KW-0645">Protease</keyword>
<evidence type="ECO:0000259" key="8">
    <source>
        <dbReference type="Pfam" id="PF01435"/>
    </source>
</evidence>
<dbReference type="Proteomes" id="UP000031258">
    <property type="component" value="Unassembled WGS sequence"/>
</dbReference>
<evidence type="ECO:0000256" key="3">
    <source>
        <dbReference type="ARBA" id="ARBA00022801"/>
    </source>
</evidence>
<keyword evidence="3 6" id="KW-0378">Hydrolase</keyword>
<dbReference type="InterPro" id="IPR001915">
    <property type="entry name" value="Peptidase_M48"/>
</dbReference>
<evidence type="ECO:0000256" key="1">
    <source>
        <dbReference type="ARBA" id="ARBA00022670"/>
    </source>
</evidence>
<gene>
    <name evidence="9" type="ORF">NF27_DP01890</name>
</gene>
<comment type="cofactor">
    <cofactor evidence="6">
        <name>Zn(2+)</name>
        <dbReference type="ChEBI" id="CHEBI:29105"/>
    </cofactor>
    <text evidence="6">Binds 1 zinc ion per subunit.</text>
</comment>
<keyword evidence="10" id="KW-1185">Reference proteome</keyword>
<accession>A0A0C1R023</accession>
<keyword evidence="2" id="KW-0479">Metal-binding</keyword>